<dbReference type="EMBL" id="CM042022">
    <property type="protein sequence ID" value="KAI3815607.1"/>
    <property type="molecule type" value="Genomic_DNA"/>
</dbReference>
<gene>
    <name evidence="1" type="ORF">L1987_15282</name>
</gene>
<keyword evidence="2" id="KW-1185">Reference proteome</keyword>
<name>A0ACB9J8M4_9ASTR</name>
<comment type="caution">
    <text evidence="1">The sequence shown here is derived from an EMBL/GenBank/DDBJ whole genome shotgun (WGS) entry which is preliminary data.</text>
</comment>
<reference evidence="1 2" key="2">
    <citation type="journal article" date="2022" name="Mol. Ecol. Resour.">
        <title>The genomes of chicory, endive, great burdock and yacon provide insights into Asteraceae paleo-polyploidization history and plant inulin production.</title>
        <authorList>
            <person name="Fan W."/>
            <person name="Wang S."/>
            <person name="Wang H."/>
            <person name="Wang A."/>
            <person name="Jiang F."/>
            <person name="Liu H."/>
            <person name="Zhao H."/>
            <person name="Xu D."/>
            <person name="Zhang Y."/>
        </authorList>
    </citation>
    <scope>NUCLEOTIDE SEQUENCE [LARGE SCALE GENOMIC DNA]</scope>
    <source>
        <strain evidence="2">cv. Yunnan</strain>
        <tissue evidence="1">Leaves</tissue>
    </source>
</reference>
<protein>
    <submittedName>
        <fullName evidence="1">Uncharacterized protein</fullName>
    </submittedName>
</protein>
<reference evidence="2" key="1">
    <citation type="journal article" date="2022" name="Mol. Ecol. Resour.">
        <title>The genomes of chicory, endive, great burdock and yacon provide insights into Asteraceae palaeo-polyploidization history and plant inulin production.</title>
        <authorList>
            <person name="Fan W."/>
            <person name="Wang S."/>
            <person name="Wang H."/>
            <person name="Wang A."/>
            <person name="Jiang F."/>
            <person name="Liu H."/>
            <person name="Zhao H."/>
            <person name="Xu D."/>
            <person name="Zhang Y."/>
        </authorList>
    </citation>
    <scope>NUCLEOTIDE SEQUENCE [LARGE SCALE GENOMIC DNA]</scope>
    <source>
        <strain evidence="2">cv. Yunnan</strain>
    </source>
</reference>
<evidence type="ECO:0000313" key="2">
    <source>
        <dbReference type="Proteomes" id="UP001056120"/>
    </source>
</evidence>
<sequence>MYKYEESGETDDMLEFDASVDVTLDSTLVDVDDDFLCTRPDGEGILVVFGDMDSNHDEDSNLQKPASDHDEETKSQRGPTIKPKANKGKTMITYNKRGVPIGDGAKKLATFEGMTARTMVPITFDSWIQMQETGKTEEEIDRATLWKKARELKTGGFDSNVQEIVDKIDELQNSGCFESCGTHDVLTEALGTEEQRGHVRGLGKYVKPHQYFYEPKTVKQYLDTEKKKVDERFNKLEEEVEKLKSGVTNVSEAASCQMGGYEDDLEDKPHEESLDNSCYLAVDVASNIVAKGAIMKYSDSGEIIEVMMEICVQGEAFLPIPLEEELIMKVKDAVGHILSWPRHLVIRCSDLKKKQPVEPDEVVEKENAKENGKENAKKDDAIVENKKESGKEKENEKKDDERVENKTERGKEKENEKELLRRRMTRAQRKTRIRIENNVLLRMTAMMVDGQVSKVDSIKVQCEDGLYGYESYTYLTWDDFQAVFTLEELTGAVITSYTMYLFEQIKNGSKRDHGICFVSPTASSPRERKTKSKNIDDSSRSIAERLSKRKDNDIILIPYNPGKHWVLAVLDMKTSTCYYLDSLRASTVNSQLRQTIDAAIILYAAQSGSNKRVKLNWVNARCPCHPGSTECGYYMLKFMKEIVDEGVEILANNNVGGSKDEYTDVDIDGVREEWSTYVSNFIFR</sequence>
<dbReference type="Proteomes" id="UP001056120">
    <property type="component" value="Linkage Group LG05"/>
</dbReference>
<organism evidence="1 2">
    <name type="scientific">Smallanthus sonchifolius</name>
    <dbReference type="NCBI Taxonomy" id="185202"/>
    <lineage>
        <taxon>Eukaryota</taxon>
        <taxon>Viridiplantae</taxon>
        <taxon>Streptophyta</taxon>
        <taxon>Embryophyta</taxon>
        <taxon>Tracheophyta</taxon>
        <taxon>Spermatophyta</taxon>
        <taxon>Magnoliopsida</taxon>
        <taxon>eudicotyledons</taxon>
        <taxon>Gunneridae</taxon>
        <taxon>Pentapetalae</taxon>
        <taxon>asterids</taxon>
        <taxon>campanulids</taxon>
        <taxon>Asterales</taxon>
        <taxon>Asteraceae</taxon>
        <taxon>Asteroideae</taxon>
        <taxon>Heliantheae alliance</taxon>
        <taxon>Millerieae</taxon>
        <taxon>Smallanthus</taxon>
    </lineage>
</organism>
<proteinExistence type="predicted"/>
<evidence type="ECO:0000313" key="1">
    <source>
        <dbReference type="EMBL" id="KAI3815607.1"/>
    </source>
</evidence>
<accession>A0ACB9J8M4</accession>